<name>A8ZMV6_ACAM1</name>
<keyword evidence="2" id="KW-1185">Reference proteome</keyword>
<evidence type="ECO:0000313" key="1">
    <source>
        <dbReference type="EMBL" id="ABW32155.1"/>
    </source>
</evidence>
<dbReference type="HOGENOM" id="CLU_2597958_0_0_3"/>
<gene>
    <name evidence="1" type="ordered locus">AM1_C0221</name>
</gene>
<accession>A8ZMV6</accession>
<dbReference type="Proteomes" id="UP000000268">
    <property type="component" value="Plasmid pREB3"/>
</dbReference>
<dbReference type="AlphaFoldDB" id="A8ZMV6"/>
<proteinExistence type="predicted"/>
<organism evidence="1 2">
    <name type="scientific">Acaryochloris marina (strain MBIC 11017)</name>
    <dbReference type="NCBI Taxonomy" id="329726"/>
    <lineage>
        <taxon>Bacteria</taxon>
        <taxon>Bacillati</taxon>
        <taxon>Cyanobacteriota</taxon>
        <taxon>Cyanophyceae</taxon>
        <taxon>Acaryochloridales</taxon>
        <taxon>Acaryochloridaceae</taxon>
        <taxon>Acaryochloris</taxon>
    </lineage>
</organism>
<protein>
    <submittedName>
        <fullName evidence="1">Uncharacterized protein</fullName>
    </submittedName>
</protein>
<sequence length="79" mass="9288">MSAYLMVSLHSDRFELPTGLSTKQQVPPVIETFSQHRYWQTGKGWKHLLNNLRLVIQPLILFNQIQPWLEVFPISRLSL</sequence>
<dbReference type="EMBL" id="CP000840">
    <property type="protein sequence ID" value="ABW32155.1"/>
    <property type="molecule type" value="Genomic_DNA"/>
</dbReference>
<evidence type="ECO:0000313" key="2">
    <source>
        <dbReference type="Proteomes" id="UP000000268"/>
    </source>
</evidence>
<reference evidence="1 2" key="1">
    <citation type="journal article" date="2008" name="Proc. Natl. Acad. Sci. U.S.A.">
        <title>Niche adaptation and genome expansion in the chlorophyll d-producing cyanobacterium Acaryochloris marina.</title>
        <authorList>
            <person name="Swingley W.D."/>
            <person name="Chen M."/>
            <person name="Cheung P.C."/>
            <person name="Conrad A.L."/>
            <person name="Dejesa L.C."/>
            <person name="Hao J."/>
            <person name="Honchak B.M."/>
            <person name="Karbach L.E."/>
            <person name="Kurdoglu A."/>
            <person name="Lahiri S."/>
            <person name="Mastrian S.D."/>
            <person name="Miyashita H."/>
            <person name="Page L."/>
            <person name="Ramakrishna P."/>
            <person name="Satoh S."/>
            <person name="Sattley W.M."/>
            <person name="Shimada Y."/>
            <person name="Taylor H.L."/>
            <person name="Tomo T."/>
            <person name="Tsuchiya T."/>
            <person name="Wang Z.T."/>
            <person name="Raymond J."/>
            <person name="Mimuro M."/>
            <person name="Blankenship R.E."/>
            <person name="Touchman J.W."/>
        </authorList>
    </citation>
    <scope>NUCLEOTIDE SEQUENCE [LARGE SCALE GENOMIC DNA]</scope>
    <source>
        <strain evidence="2">MBIC 11017</strain>
        <plasmid evidence="2">Plasmid pREB3</plasmid>
    </source>
</reference>
<keyword evidence="1" id="KW-0614">Plasmid</keyword>
<geneLocation type="plasmid" evidence="1 2">
    <name>pREB3</name>
</geneLocation>
<dbReference type="KEGG" id="amr:AM1_C0221"/>